<evidence type="ECO:0000313" key="2">
    <source>
        <dbReference type="Proteomes" id="UP000186216"/>
    </source>
</evidence>
<sequence length="203" mass="22941">MITEQGQEFAPLTLALTTTISDKKTAMAKAIPTTPYEATEVLPYRGDVPESVISEMFPHLLDALMRHIQVERDLEDVDFWNIAFLNWRIEAEEAYTDVAALLSAIRHAALDRQEDLPLQRMACLIDSMIGSEEPDAFQRLHCRLPRFETLFRSRGYGTGSKRVERMLMDTHACIDELATLRLYGGADFDMDSLAFEPGDQLAA</sequence>
<dbReference type="Proteomes" id="UP000186216">
    <property type="component" value="Unassembled WGS sequence"/>
</dbReference>
<protein>
    <submittedName>
        <fullName evidence="1">Uncharacterized protein</fullName>
    </submittedName>
</protein>
<reference evidence="1 2" key="1">
    <citation type="submission" date="2017-01" db="EMBL/GenBank/DDBJ databases">
        <authorList>
            <person name="Varghese N."/>
            <person name="Submissions S."/>
        </authorList>
    </citation>
    <scope>NUCLEOTIDE SEQUENCE [LARGE SCALE GENOMIC DNA]</scope>
    <source>
        <strain evidence="1 2">DSM 18447</strain>
    </source>
</reference>
<gene>
    <name evidence="1" type="ORF">SAMN05421772_10922</name>
</gene>
<proteinExistence type="predicted"/>
<organism evidence="1 2">
    <name type="scientific">Paracoccus saliphilus</name>
    <dbReference type="NCBI Taxonomy" id="405559"/>
    <lineage>
        <taxon>Bacteria</taxon>
        <taxon>Pseudomonadati</taxon>
        <taxon>Pseudomonadota</taxon>
        <taxon>Alphaproteobacteria</taxon>
        <taxon>Rhodobacterales</taxon>
        <taxon>Paracoccaceae</taxon>
        <taxon>Paracoccus</taxon>
    </lineage>
</organism>
<dbReference type="AlphaFoldDB" id="A0AA46A657"/>
<accession>A0AA46A657</accession>
<dbReference type="EMBL" id="FTOU01000009">
    <property type="protein sequence ID" value="SIS92739.1"/>
    <property type="molecule type" value="Genomic_DNA"/>
</dbReference>
<name>A0AA46A657_9RHOB</name>
<evidence type="ECO:0000313" key="1">
    <source>
        <dbReference type="EMBL" id="SIS92739.1"/>
    </source>
</evidence>
<comment type="caution">
    <text evidence="1">The sequence shown here is derived from an EMBL/GenBank/DDBJ whole genome shotgun (WGS) entry which is preliminary data.</text>
</comment>
<dbReference type="RefSeq" id="WP_076526647.1">
    <property type="nucleotide sequence ID" value="NZ_FTOU01000009.1"/>
</dbReference>